<feature type="transmembrane region" description="Helical" evidence="6">
    <location>
        <begin position="12"/>
        <end position="36"/>
    </location>
</feature>
<dbReference type="GO" id="GO:0005886">
    <property type="term" value="C:plasma membrane"/>
    <property type="evidence" value="ECO:0007669"/>
    <property type="project" value="UniProtKB-SubCell"/>
</dbReference>
<feature type="transmembrane region" description="Helical" evidence="6">
    <location>
        <begin position="42"/>
        <end position="60"/>
    </location>
</feature>
<keyword evidence="5 6" id="KW-0472">Membrane</keyword>
<dbReference type="GO" id="GO:0022857">
    <property type="term" value="F:transmembrane transporter activity"/>
    <property type="evidence" value="ECO:0007669"/>
    <property type="project" value="InterPro"/>
</dbReference>
<evidence type="ECO:0000256" key="1">
    <source>
        <dbReference type="ARBA" id="ARBA00004651"/>
    </source>
</evidence>
<dbReference type="InterPro" id="IPR001036">
    <property type="entry name" value="Acrflvin-R"/>
</dbReference>
<dbReference type="EMBL" id="BART01022656">
    <property type="protein sequence ID" value="GAG99107.1"/>
    <property type="molecule type" value="Genomic_DNA"/>
</dbReference>
<evidence type="ECO:0000313" key="8">
    <source>
        <dbReference type="EMBL" id="GAG99107.1"/>
    </source>
</evidence>
<evidence type="ECO:0000256" key="2">
    <source>
        <dbReference type="ARBA" id="ARBA00022475"/>
    </source>
</evidence>
<comment type="subcellular location">
    <subcellularLocation>
        <location evidence="1">Cell membrane</location>
        <topology evidence="1">Multi-pass membrane protein</topology>
    </subcellularLocation>
</comment>
<protein>
    <recommendedName>
        <fullName evidence="7">SSD domain-containing protein</fullName>
    </recommendedName>
</protein>
<feature type="domain" description="SSD" evidence="7">
    <location>
        <begin position="11"/>
        <end position="141"/>
    </location>
</feature>
<dbReference type="PROSITE" id="PS50156">
    <property type="entry name" value="SSD"/>
    <property type="match status" value="1"/>
</dbReference>
<feature type="transmembrane region" description="Helical" evidence="6">
    <location>
        <begin position="116"/>
        <end position="139"/>
    </location>
</feature>
<dbReference type="Gene3D" id="1.20.1640.10">
    <property type="entry name" value="Multidrug efflux transporter AcrB transmembrane domain"/>
    <property type="match status" value="1"/>
</dbReference>
<accession>X1D1X2</accession>
<organism evidence="8">
    <name type="scientific">marine sediment metagenome</name>
    <dbReference type="NCBI Taxonomy" id="412755"/>
    <lineage>
        <taxon>unclassified sequences</taxon>
        <taxon>metagenomes</taxon>
        <taxon>ecological metagenomes</taxon>
    </lineage>
</organism>
<dbReference type="PRINTS" id="PR00702">
    <property type="entry name" value="ACRIFLAVINRP"/>
</dbReference>
<keyword evidence="3 6" id="KW-0812">Transmembrane</keyword>
<dbReference type="PANTHER" id="PTHR33406">
    <property type="entry name" value="MEMBRANE PROTEIN MJ1562-RELATED"/>
    <property type="match status" value="1"/>
</dbReference>
<evidence type="ECO:0000256" key="5">
    <source>
        <dbReference type="ARBA" id="ARBA00023136"/>
    </source>
</evidence>
<evidence type="ECO:0000256" key="4">
    <source>
        <dbReference type="ARBA" id="ARBA00022989"/>
    </source>
</evidence>
<feature type="transmembrane region" description="Helical" evidence="6">
    <location>
        <begin position="90"/>
        <end position="110"/>
    </location>
</feature>
<name>X1D1X2_9ZZZZ</name>
<evidence type="ECO:0000256" key="6">
    <source>
        <dbReference type="SAM" id="Phobius"/>
    </source>
</evidence>
<dbReference type="Pfam" id="PF03176">
    <property type="entry name" value="MMPL"/>
    <property type="match status" value="1"/>
</dbReference>
<proteinExistence type="predicted"/>
<evidence type="ECO:0000259" key="7">
    <source>
        <dbReference type="PROSITE" id="PS50156"/>
    </source>
</evidence>
<sequence length="174" mass="19214">AIIVLIIAYRKPILGLITIIPVLISMIWILGTMYFIGYDLNILTITVTSLIIGIGIDYSIHTTERFKIVADKTGDITAAVCETVSKTGGALLIAALTTTLGFIVLIFAPIPPQVQFGVITAITITYSFITSVLLLPLILAKWAKWRKDRFGFIISPTPPEPDYLKEVDSYERKK</sequence>
<dbReference type="InterPro" id="IPR000731">
    <property type="entry name" value="SSD"/>
</dbReference>
<keyword evidence="4 6" id="KW-1133">Transmembrane helix</keyword>
<gene>
    <name evidence="8" type="ORF">S01H4_41429</name>
</gene>
<keyword evidence="2" id="KW-1003">Cell membrane</keyword>
<dbReference type="PANTHER" id="PTHR33406:SF13">
    <property type="entry name" value="MEMBRANE PROTEIN YDFJ"/>
    <property type="match status" value="1"/>
</dbReference>
<dbReference type="InterPro" id="IPR004869">
    <property type="entry name" value="MMPL_dom"/>
</dbReference>
<evidence type="ECO:0000256" key="3">
    <source>
        <dbReference type="ARBA" id="ARBA00022692"/>
    </source>
</evidence>
<dbReference type="SUPFAM" id="SSF82866">
    <property type="entry name" value="Multidrug efflux transporter AcrB transmembrane domain"/>
    <property type="match status" value="1"/>
</dbReference>
<reference evidence="8" key="1">
    <citation type="journal article" date="2014" name="Front. Microbiol.">
        <title>High frequency of phylogenetically diverse reductive dehalogenase-homologous genes in deep subseafloor sedimentary metagenomes.</title>
        <authorList>
            <person name="Kawai M."/>
            <person name="Futagami T."/>
            <person name="Toyoda A."/>
            <person name="Takaki Y."/>
            <person name="Nishi S."/>
            <person name="Hori S."/>
            <person name="Arai W."/>
            <person name="Tsubouchi T."/>
            <person name="Morono Y."/>
            <person name="Uchiyama I."/>
            <person name="Ito T."/>
            <person name="Fujiyama A."/>
            <person name="Inagaki F."/>
            <person name="Takami H."/>
        </authorList>
    </citation>
    <scope>NUCLEOTIDE SEQUENCE</scope>
    <source>
        <strain evidence="8">Expedition CK06-06</strain>
    </source>
</reference>
<comment type="caution">
    <text evidence="8">The sequence shown here is derived from an EMBL/GenBank/DDBJ whole genome shotgun (WGS) entry which is preliminary data.</text>
</comment>
<feature type="non-terminal residue" evidence="8">
    <location>
        <position position="1"/>
    </location>
</feature>
<dbReference type="InterPro" id="IPR050545">
    <property type="entry name" value="Mycobact_MmpL"/>
</dbReference>
<dbReference type="AlphaFoldDB" id="X1D1X2"/>